<dbReference type="EMBL" id="KV878894">
    <property type="protein sequence ID" value="OJJ85429.1"/>
    <property type="molecule type" value="Genomic_DNA"/>
</dbReference>
<sequence length="72" mass="7780">MVAEVSLLPHNMPRALTNSTSKLFMTSLLTPLLPFFASPLPPQNVCAAERGPNNHRRAPTGEPLPACMIELA</sequence>
<dbReference type="AlphaFoldDB" id="A0A1L9VNE9"/>
<gene>
    <name evidence="1" type="ORF">ASPGLDRAFT_1352277</name>
</gene>
<proteinExistence type="predicted"/>
<evidence type="ECO:0000313" key="1">
    <source>
        <dbReference type="EMBL" id="OJJ85429.1"/>
    </source>
</evidence>
<organism evidence="1 2">
    <name type="scientific">Aspergillus glaucus CBS 516.65</name>
    <dbReference type="NCBI Taxonomy" id="1160497"/>
    <lineage>
        <taxon>Eukaryota</taxon>
        <taxon>Fungi</taxon>
        <taxon>Dikarya</taxon>
        <taxon>Ascomycota</taxon>
        <taxon>Pezizomycotina</taxon>
        <taxon>Eurotiomycetes</taxon>
        <taxon>Eurotiomycetidae</taxon>
        <taxon>Eurotiales</taxon>
        <taxon>Aspergillaceae</taxon>
        <taxon>Aspergillus</taxon>
        <taxon>Aspergillus subgen. Aspergillus</taxon>
    </lineage>
</organism>
<name>A0A1L9VNE9_ASPGL</name>
<evidence type="ECO:0000313" key="2">
    <source>
        <dbReference type="Proteomes" id="UP000184300"/>
    </source>
</evidence>
<protein>
    <submittedName>
        <fullName evidence="1">Uncharacterized protein</fullName>
    </submittedName>
</protein>
<keyword evidence="2" id="KW-1185">Reference proteome</keyword>
<dbReference type="Proteomes" id="UP000184300">
    <property type="component" value="Unassembled WGS sequence"/>
</dbReference>
<reference evidence="2" key="1">
    <citation type="journal article" date="2017" name="Genome Biol.">
        <title>Comparative genomics reveals high biological diversity and specific adaptations in the industrially and medically important fungal genus Aspergillus.</title>
        <authorList>
            <person name="de Vries R.P."/>
            <person name="Riley R."/>
            <person name="Wiebenga A."/>
            <person name="Aguilar-Osorio G."/>
            <person name="Amillis S."/>
            <person name="Uchima C.A."/>
            <person name="Anderluh G."/>
            <person name="Asadollahi M."/>
            <person name="Askin M."/>
            <person name="Barry K."/>
            <person name="Battaglia E."/>
            <person name="Bayram O."/>
            <person name="Benocci T."/>
            <person name="Braus-Stromeyer S.A."/>
            <person name="Caldana C."/>
            <person name="Canovas D."/>
            <person name="Cerqueira G.C."/>
            <person name="Chen F."/>
            <person name="Chen W."/>
            <person name="Choi C."/>
            <person name="Clum A."/>
            <person name="Dos Santos R.A."/>
            <person name="Damasio A.R."/>
            <person name="Diallinas G."/>
            <person name="Emri T."/>
            <person name="Fekete E."/>
            <person name="Flipphi M."/>
            <person name="Freyberg S."/>
            <person name="Gallo A."/>
            <person name="Gournas C."/>
            <person name="Habgood R."/>
            <person name="Hainaut M."/>
            <person name="Harispe M.L."/>
            <person name="Henrissat B."/>
            <person name="Hilden K.S."/>
            <person name="Hope R."/>
            <person name="Hossain A."/>
            <person name="Karabika E."/>
            <person name="Karaffa L."/>
            <person name="Karanyi Z."/>
            <person name="Krasevec N."/>
            <person name="Kuo A."/>
            <person name="Kusch H."/>
            <person name="LaButti K."/>
            <person name="Lagendijk E.L."/>
            <person name="Lapidus A."/>
            <person name="Levasseur A."/>
            <person name="Lindquist E."/>
            <person name="Lipzen A."/>
            <person name="Logrieco A.F."/>
            <person name="MacCabe A."/>
            <person name="Maekelae M.R."/>
            <person name="Malavazi I."/>
            <person name="Melin P."/>
            <person name="Meyer V."/>
            <person name="Mielnichuk N."/>
            <person name="Miskei M."/>
            <person name="Molnar A.P."/>
            <person name="Mule G."/>
            <person name="Ngan C.Y."/>
            <person name="Orejas M."/>
            <person name="Orosz E."/>
            <person name="Ouedraogo J.P."/>
            <person name="Overkamp K.M."/>
            <person name="Park H.-S."/>
            <person name="Perrone G."/>
            <person name="Piumi F."/>
            <person name="Punt P.J."/>
            <person name="Ram A.F."/>
            <person name="Ramon A."/>
            <person name="Rauscher S."/>
            <person name="Record E."/>
            <person name="Riano-Pachon D.M."/>
            <person name="Robert V."/>
            <person name="Roehrig J."/>
            <person name="Ruller R."/>
            <person name="Salamov A."/>
            <person name="Salih N.S."/>
            <person name="Samson R.A."/>
            <person name="Sandor E."/>
            <person name="Sanguinetti M."/>
            <person name="Schuetze T."/>
            <person name="Sepcic K."/>
            <person name="Shelest E."/>
            <person name="Sherlock G."/>
            <person name="Sophianopoulou V."/>
            <person name="Squina F.M."/>
            <person name="Sun H."/>
            <person name="Susca A."/>
            <person name="Todd R.B."/>
            <person name="Tsang A."/>
            <person name="Unkles S.E."/>
            <person name="van de Wiele N."/>
            <person name="van Rossen-Uffink D."/>
            <person name="Oliveira J.V."/>
            <person name="Vesth T.C."/>
            <person name="Visser J."/>
            <person name="Yu J.-H."/>
            <person name="Zhou M."/>
            <person name="Andersen M.R."/>
            <person name="Archer D.B."/>
            <person name="Baker S.E."/>
            <person name="Benoit I."/>
            <person name="Brakhage A.A."/>
            <person name="Braus G.H."/>
            <person name="Fischer R."/>
            <person name="Frisvad J.C."/>
            <person name="Goldman G.H."/>
            <person name="Houbraken J."/>
            <person name="Oakley B."/>
            <person name="Pocsi I."/>
            <person name="Scazzocchio C."/>
            <person name="Seiboth B."/>
            <person name="vanKuyk P.A."/>
            <person name="Wortman J."/>
            <person name="Dyer P.S."/>
            <person name="Grigoriev I.V."/>
        </authorList>
    </citation>
    <scope>NUCLEOTIDE SEQUENCE [LARGE SCALE GENOMIC DNA]</scope>
    <source>
        <strain evidence="2">CBS 516.65</strain>
    </source>
</reference>
<accession>A0A1L9VNE9</accession>
<dbReference type="VEuPathDB" id="FungiDB:ASPGLDRAFT_1352277"/>
<dbReference type="RefSeq" id="XP_022402127.1">
    <property type="nucleotide sequence ID" value="XM_022541356.1"/>
</dbReference>
<dbReference type="GeneID" id="34457617"/>